<evidence type="ECO:0000256" key="1">
    <source>
        <dbReference type="ARBA" id="ARBA00004651"/>
    </source>
</evidence>
<gene>
    <name evidence="10" type="ORF">SAMN06295987_10358</name>
</gene>
<evidence type="ECO:0000256" key="3">
    <source>
        <dbReference type="ARBA" id="ARBA00022475"/>
    </source>
</evidence>
<feature type="transmembrane region" description="Helical" evidence="7">
    <location>
        <begin position="500"/>
        <end position="527"/>
    </location>
</feature>
<dbReference type="SUPFAM" id="SSF82861">
    <property type="entry name" value="Mechanosensitive channel protein MscS (YggB), transmembrane region"/>
    <property type="match status" value="1"/>
</dbReference>
<keyword evidence="4 7" id="KW-0812">Transmembrane</keyword>
<keyword evidence="5 7" id="KW-1133">Transmembrane helix</keyword>
<dbReference type="STRING" id="428990.SAMN06295987_10358"/>
<organism evidence="10 11">
    <name type="scientific">Novosphingobium mathurense</name>
    <dbReference type="NCBI Taxonomy" id="428990"/>
    <lineage>
        <taxon>Bacteria</taxon>
        <taxon>Pseudomonadati</taxon>
        <taxon>Pseudomonadota</taxon>
        <taxon>Alphaproteobacteria</taxon>
        <taxon>Sphingomonadales</taxon>
        <taxon>Sphingomonadaceae</taxon>
        <taxon>Novosphingobium</taxon>
    </lineage>
</organism>
<keyword evidence="6 7" id="KW-0472">Membrane</keyword>
<dbReference type="InterPro" id="IPR049278">
    <property type="entry name" value="MS_channel_C"/>
</dbReference>
<dbReference type="InterPro" id="IPR006686">
    <property type="entry name" value="MscS_channel_CS"/>
</dbReference>
<dbReference type="InterPro" id="IPR006685">
    <property type="entry name" value="MscS_channel_2nd"/>
</dbReference>
<proteinExistence type="inferred from homology"/>
<dbReference type="PROSITE" id="PS01246">
    <property type="entry name" value="UPF0003"/>
    <property type="match status" value="1"/>
</dbReference>
<feature type="transmembrane region" description="Helical" evidence="7">
    <location>
        <begin position="461"/>
        <end position="479"/>
    </location>
</feature>
<comment type="similarity">
    <text evidence="2">Belongs to the MscS (TC 1.A.23) family.</text>
</comment>
<dbReference type="InterPro" id="IPR023408">
    <property type="entry name" value="MscS_beta-dom_sf"/>
</dbReference>
<dbReference type="EMBL" id="FVZE01000003">
    <property type="protein sequence ID" value="SLJ99208.1"/>
    <property type="molecule type" value="Genomic_DNA"/>
</dbReference>
<dbReference type="PANTHER" id="PTHR30347">
    <property type="entry name" value="POTASSIUM CHANNEL RELATED"/>
    <property type="match status" value="1"/>
</dbReference>
<dbReference type="Pfam" id="PF21082">
    <property type="entry name" value="MS_channel_3rd"/>
    <property type="match status" value="1"/>
</dbReference>
<feature type="transmembrane region" description="Helical" evidence="7">
    <location>
        <begin position="353"/>
        <end position="371"/>
    </location>
</feature>
<evidence type="ECO:0000256" key="5">
    <source>
        <dbReference type="ARBA" id="ARBA00022989"/>
    </source>
</evidence>
<evidence type="ECO:0000259" key="9">
    <source>
        <dbReference type="Pfam" id="PF21082"/>
    </source>
</evidence>
<feature type="domain" description="Mechanosensitive ion channel MscS C-terminal" evidence="9">
    <location>
        <begin position="713"/>
        <end position="794"/>
    </location>
</feature>
<dbReference type="AlphaFoldDB" id="A0A1U6HTZ3"/>
<protein>
    <submittedName>
        <fullName evidence="10">Small-conductance mechanosensitive channel</fullName>
    </submittedName>
</protein>
<dbReference type="Gene3D" id="2.30.30.60">
    <property type="match status" value="1"/>
</dbReference>
<feature type="transmembrane region" description="Helical" evidence="7">
    <location>
        <begin position="224"/>
        <end position="246"/>
    </location>
</feature>
<feature type="transmembrane region" description="Helical" evidence="7">
    <location>
        <begin position="589"/>
        <end position="611"/>
    </location>
</feature>
<dbReference type="GO" id="GO:0005886">
    <property type="term" value="C:plasma membrane"/>
    <property type="evidence" value="ECO:0007669"/>
    <property type="project" value="UniProtKB-SubCell"/>
</dbReference>
<feature type="transmembrane region" description="Helical" evidence="7">
    <location>
        <begin position="305"/>
        <end position="332"/>
    </location>
</feature>
<dbReference type="Gene3D" id="1.10.287.1260">
    <property type="match status" value="1"/>
</dbReference>
<evidence type="ECO:0000256" key="2">
    <source>
        <dbReference type="ARBA" id="ARBA00008017"/>
    </source>
</evidence>
<dbReference type="PANTHER" id="PTHR30347:SF1">
    <property type="entry name" value="MECHANOSENSITIVE CHANNEL MSCK"/>
    <property type="match status" value="1"/>
</dbReference>
<dbReference type="Proteomes" id="UP000190989">
    <property type="component" value="Unassembled WGS sequence"/>
</dbReference>
<reference evidence="11" key="1">
    <citation type="submission" date="2017-02" db="EMBL/GenBank/DDBJ databases">
        <authorList>
            <person name="Varghese N."/>
            <person name="Submissions S."/>
        </authorList>
    </citation>
    <scope>NUCLEOTIDE SEQUENCE [LARGE SCALE GENOMIC DNA]</scope>
    <source>
        <strain evidence="11">SM117</strain>
    </source>
</reference>
<dbReference type="InterPro" id="IPR011014">
    <property type="entry name" value="MscS_channel_TM-2"/>
</dbReference>
<dbReference type="InterPro" id="IPR011066">
    <property type="entry name" value="MscS_channel_C_sf"/>
</dbReference>
<dbReference type="InterPro" id="IPR052702">
    <property type="entry name" value="MscS-like_channel"/>
</dbReference>
<evidence type="ECO:0000256" key="4">
    <source>
        <dbReference type="ARBA" id="ARBA00022692"/>
    </source>
</evidence>
<dbReference type="Gene3D" id="3.30.70.100">
    <property type="match status" value="1"/>
</dbReference>
<evidence type="ECO:0000313" key="11">
    <source>
        <dbReference type="Proteomes" id="UP000190989"/>
    </source>
</evidence>
<feature type="domain" description="Mechanosensitive ion channel MscS" evidence="8">
    <location>
        <begin position="638"/>
        <end position="703"/>
    </location>
</feature>
<keyword evidence="3" id="KW-1003">Cell membrane</keyword>
<feature type="transmembrane region" description="Helical" evidence="7">
    <location>
        <begin position="617"/>
        <end position="635"/>
    </location>
</feature>
<feature type="transmembrane region" description="Helical" evidence="7">
    <location>
        <begin position="547"/>
        <end position="568"/>
    </location>
</feature>
<sequence length="814" mass="87723">MRGIWLRQRTGECVRWGQARQLRHRRWTGIDVLLCLFLLLAMPKLALAQAASTPFLERFAKDAAEAQSVLTNGTLTHSYEMMRQLEALRASLAADRNTALSLADGATIEQRILEAQIASLGPVPAEGKSEPGAVTKQREILDDRLGKVMAPTLRMREAQAQAGALVAELDARIAALNHEHTMRRSGTPVDPALWIGSFRDIGHGLAASAKVIGATARTKGISSLLPPLVVAMLLAVLGPVLIFRLWRGIGTRIRRAIGEANGLASKLGMNLALDLSSAALFGIMTVLIELAIVALASPFLDLQSLLRFCIALAFAAVILAIAHWIGSSVLTSPFEELRLVSTSQVTARRMLGTVRYAGAILGATVILSWFEEMTLVTKPITDLLTALLTIMGGILIWHLANLIHIAQKKGADERQLAAPLGSVGQDVAFDFSTPLSRALKLLSLATVLTALAGYLMLARDIFGSALASLAVIAIAIYLHRSIRMILAALVAGPLYAYRKVLHFIPLLTGLLLLAGSLIAIALIWGYRWQQINDAITLMRTGVTFGDIRVSAGDAITFVFVFIVGYFVTRSAQRFLSSSILPEFGLDRGGQAAIVTGIGYLGVILAALVAFVSTGLDLSSLAFVAGALSVGLGFGLQSVVENFTSGVILLFERPIKEGDWVEVGEHSGIVRKIAVRSTLIETFDRHHIIIPNSQFITGSVKNLSFSGAPTRIMVPIGVTYEADVDRVKSLLLEIACANPLVLTAPEPFVSFAEFGESSIDFWLYCFVADVTTGAGTASELKFEIARQFRSEGIEIPYPQRDIRIRSSGIRSQTSD</sequence>
<evidence type="ECO:0000313" key="10">
    <source>
        <dbReference type="EMBL" id="SLJ99208.1"/>
    </source>
</evidence>
<comment type="subcellular location">
    <subcellularLocation>
        <location evidence="1">Cell membrane</location>
        <topology evidence="1">Multi-pass membrane protein</topology>
    </subcellularLocation>
</comment>
<feature type="transmembrane region" description="Helical" evidence="7">
    <location>
        <begin position="383"/>
        <end position="406"/>
    </location>
</feature>
<dbReference type="GO" id="GO:0008381">
    <property type="term" value="F:mechanosensitive monoatomic ion channel activity"/>
    <property type="evidence" value="ECO:0007669"/>
    <property type="project" value="UniProtKB-ARBA"/>
</dbReference>
<keyword evidence="11" id="KW-1185">Reference proteome</keyword>
<dbReference type="SUPFAM" id="SSF82689">
    <property type="entry name" value="Mechanosensitive channel protein MscS (YggB), C-terminal domain"/>
    <property type="match status" value="1"/>
</dbReference>
<accession>A0A1U6HTZ3</accession>
<evidence type="ECO:0000256" key="7">
    <source>
        <dbReference type="SAM" id="Phobius"/>
    </source>
</evidence>
<name>A0A1U6HTZ3_9SPHN</name>
<dbReference type="Pfam" id="PF00924">
    <property type="entry name" value="MS_channel_2nd"/>
    <property type="match status" value="1"/>
</dbReference>
<evidence type="ECO:0000259" key="8">
    <source>
        <dbReference type="Pfam" id="PF00924"/>
    </source>
</evidence>
<feature type="transmembrane region" description="Helical" evidence="7">
    <location>
        <begin position="278"/>
        <end position="299"/>
    </location>
</feature>
<evidence type="ECO:0000256" key="6">
    <source>
        <dbReference type="ARBA" id="ARBA00023136"/>
    </source>
</evidence>
<dbReference type="InterPro" id="IPR010920">
    <property type="entry name" value="LSM_dom_sf"/>
</dbReference>
<dbReference type="SUPFAM" id="SSF50182">
    <property type="entry name" value="Sm-like ribonucleoproteins"/>
    <property type="match status" value="1"/>
</dbReference>